<evidence type="ECO:0000313" key="2">
    <source>
        <dbReference type="EMBL" id="NMQ07319.1"/>
    </source>
</evidence>
<dbReference type="Proteomes" id="UP000886469">
    <property type="component" value="Unassembled WGS sequence"/>
</dbReference>
<dbReference type="Pfam" id="PF07589">
    <property type="entry name" value="PEP-CTERM"/>
    <property type="match status" value="1"/>
</dbReference>
<dbReference type="NCBIfam" id="TIGR02595">
    <property type="entry name" value="PEP_CTERM"/>
    <property type="match status" value="1"/>
</dbReference>
<dbReference type="InterPro" id="IPR013424">
    <property type="entry name" value="Ice-binding_C"/>
</dbReference>
<dbReference type="EMBL" id="SPMX01000071">
    <property type="protein sequence ID" value="NMQ07319.1"/>
    <property type="molecule type" value="Genomic_DNA"/>
</dbReference>
<accession>A0ABX1TE36</accession>
<name>A0ABX1TE36_9PROT</name>
<sequence>MLPDIADDFARFVDVARPQRSATDHSYPRLFQAPPITTSADPIFAGLGATISLSNPGWGIFSQGWNPTGGASCLGGLSSGGCAVIRGNCGNTYLNGPLNDTYLPTADGERLLANELLQLTQVPEPASLALFGLGLAGLGCSRRKKA</sequence>
<keyword evidence="3" id="KW-1185">Reference proteome</keyword>
<protein>
    <submittedName>
        <fullName evidence="2">PEP-CTERM sorting domain-containing protein</fullName>
    </submittedName>
</protein>
<evidence type="ECO:0000259" key="1">
    <source>
        <dbReference type="Pfam" id="PF07589"/>
    </source>
</evidence>
<reference evidence="2" key="1">
    <citation type="submission" date="2019-03" db="EMBL/GenBank/DDBJ databases">
        <title>Metabolic reconstructions from genomes of highly enriched 'Candidatus Accumulibacter' and 'Candidatus Competibacter' bioreactor populations.</title>
        <authorList>
            <person name="Annavajhala M.K."/>
            <person name="Welles L."/>
            <person name="Abbas B."/>
            <person name="Sorokin D."/>
            <person name="Park H."/>
            <person name="Van Loosdrecht M."/>
            <person name="Chandran K."/>
        </authorList>
    </citation>
    <scope>NUCLEOTIDE SEQUENCE</scope>
    <source>
        <strain evidence="2">SBR_L</strain>
    </source>
</reference>
<proteinExistence type="predicted"/>
<feature type="domain" description="Ice-binding protein C-terminal" evidence="1">
    <location>
        <begin position="121"/>
        <end position="143"/>
    </location>
</feature>
<gene>
    <name evidence="2" type="ORF">E4Q08_19780</name>
</gene>
<comment type="caution">
    <text evidence="2">The sequence shown here is derived from an EMBL/GenBank/DDBJ whole genome shotgun (WGS) entry which is preliminary data.</text>
</comment>
<organism evidence="2 3">
    <name type="scientific">Candidatus Accumulibacter contiguus</name>
    <dbReference type="NCBI Taxonomy" id="2954381"/>
    <lineage>
        <taxon>Bacteria</taxon>
        <taxon>Pseudomonadati</taxon>
        <taxon>Pseudomonadota</taxon>
        <taxon>Betaproteobacteria</taxon>
        <taxon>Candidatus Accumulibacter</taxon>
    </lineage>
</organism>
<evidence type="ECO:0000313" key="3">
    <source>
        <dbReference type="Proteomes" id="UP000886469"/>
    </source>
</evidence>